<accession>A0A2G6KM20</accession>
<dbReference type="AlphaFoldDB" id="A0A2G6KM20"/>
<dbReference type="InterPro" id="IPR036165">
    <property type="entry name" value="YefM-like_sf"/>
</dbReference>
<name>A0A2G6KM20_9BACT</name>
<dbReference type="Pfam" id="PF02604">
    <property type="entry name" value="PhdYeFM_antitox"/>
    <property type="match status" value="1"/>
</dbReference>
<evidence type="ECO:0000256" key="2">
    <source>
        <dbReference type="RuleBase" id="RU362080"/>
    </source>
</evidence>
<organism evidence="3 4">
    <name type="scientific">candidate division KSB3 bacterium</name>
    <dbReference type="NCBI Taxonomy" id="2044937"/>
    <lineage>
        <taxon>Bacteria</taxon>
        <taxon>candidate division KSB3</taxon>
    </lineage>
</organism>
<evidence type="ECO:0000256" key="1">
    <source>
        <dbReference type="ARBA" id="ARBA00009981"/>
    </source>
</evidence>
<dbReference type="InterPro" id="IPR006442">
    <property type="entry name" value="Antitoxin_Phd/YefM"/>
</dbReference>
<protein>
    <recommendedName>
        <fullName evidence="2">Antitoxin</fullName>
    </recommendedName>
</protein>
<evidence type="ECO:0000313" key="3">
    <source>
        <dbReference type="EMBL" id="PIE36092.1"/>
    </source>
</evidence>
<comment type="caution">
    <text evidence="3">The sequence shown here is derived from an EMBL/GenBank/DDBJ whole genome shotgun (WGS) entry which is preliminary data.</text>
</comment>
<reference evidence="3 4" key="1">
    <citation type="submission" date="2017-10" db="EMBL/GenBank/DDBJ databases">
        <title>Novel microbial diversity and functional potential in the marine mammal oral microbiome.</title>
        <authorList>
            <person name="Dudek N.K."/>
            <person name="Sun C.L."/>
            <person name="Burstein D."/>
            <person name="Kantor R.S."/>
            <person name="Aliaga Goltsman D.S."/>
            <person name="Bik E.M."/>
            <person name="Thomas B.C."/>
            <person name="Banfield J.F."/>
            <person name="Relman D.A."/>
        </authorList>
    </citation>
    <scope>NUCLEOTIDE SEQUENCE [LARGE SCALE GENOMIC DNA]</scope>
    <source>
        <strain evidence="3">DOLJORAL78_47_16</strain>
    </source>
</reference>
<dbReference type="EMBL" id="PDSK01000025">
    <property type="protein sequence ID" value="PIE36092.1"/>
    <property type="molecule type" value="Genomic_DNA"/>
</dbReference>
<comment type="function">
    <text evidence="2">Antitoxin component of a type II toxin-antitoxin (TA) system.</text>
</comment>
<dbReference type="Proteomes" id="UP000230821">
    <property type="component" value="Unassembled WGS sequence"/>
</dbReference>
<sequence length="83" mass="9708">MHTSWKLQDAKAQFSQVVNDAIALGPQRVTRRGKEVVVILSTEEYENITSNKPTLKEFLLTCPKIDDDFEFERQKDYSRNIEF</sequence>
<dbReference type="SUPFAM" id="SSF143120">
    <property type="entry name" value="YefM-like"/>
    <property type="match status" value="1"/>
</dbReference>
<evidence type="ECO:0000313" key="4">
    <source>
        <dbReference type="Proteomes" id="UP000230821"/>
    </source>
</evidence>
<gene>
    <name evidence="3" type="ORF">CSA56_01375</name>
</gene>
<comment type="similarity">
    <text evidence="1 2">Belongs to the phD/YefM antitoxin family.</text>
</comment>
<proteinExistence type="inferred from homology"/>
<dbReference type="NCBIfam" id="TIGR01552">
    <property type="entry name" value="phd_fam"/>
    <property type="match status" value="1"/>
</dbReference>
<dbReference type="Gene3D" id="3.40.1620.10">
    <property type="entry name" value="YefM-like domain"/>
    <property type="match status" value="1"/>
</dbReference>